<keyword evidence="1" id="KW-0472">Membrane</keyword>
<dbReference type="Proteomes" id="UP000014634">
    <property type="component" value="Unassembled WGS sequence"/>
</dbReference>
<dbReference type="AlphaFoldDB" id="A0AA87TFR6"/>
<sequence>MLSEEMMYYINMAVGDGKLESKELEFLKQKAAELGANPIEVEMTATTLATQAKKHVMMEKTHCPNCGAQLNQMTGKCEYCNFSFDDSGDSAQFSQEEFSEKLQDLAKEKIHGKKSFGTILLTIIKIFMIVLVIGLVSNAVSKYSTYIKIKRGTLEWYAGIVSEKKDSDGLISIKAETDEQKQRAEPEGEYKGKIRWHNMTKEEQQTYKEHRTKEIADKPLEGLITDIIVTIIFIGIFLSLIRPPRKSPRQKQLEAEILMYPIPKQQKVIFDLCIQLASQVEPVNKVLCFISTKEKGKVQNNAFWIKKIMQVYQKAKLIFRKEPKILEQLKNLLQTHNITV</sequence>
<evidence type="ECO:0000313" key="2">
    <source>
        <dbReference type="EMBL" id="EPF29858.1"/>
    </source>
</evidence>
<accession>A0AA87TFR6</accession>
<name>A0AA87TFR6_TREMD</name>
<feature type="transmembrane region" description="Helical" evidence="1">
    <location>
        <begin position="223"/>
        <end position="241"/>
    </location>
</feature>
<feature type="transmembrane region" description="Helical" evidence="1">
    <location>
        <begin position="116"/>
        <end position="136"/>
    </location>
</feature>
<keyword evidence="1" id="KW-1133">Transmembrane helix</keyword>
<dbReference type="EMBL" id="ATFE01000003">
    <property type="protein sequence ID" value="EPF29858.1"/>
    <property type="molecule type" value="Genomic_DNA"/>
</dbReference>
<protein>
    <submittedName>
        <fullName evidence="2">Uncharacterized protein</fullName>
    </submittedName>
</protein>
<proteinExistence type="predicted"/>
<keyword evidence="1" id="KW-0812">Transmembrane</keyword>
<gene>
    <name evidence="2" type="ORF">HMPREF9195_00572</name>
</gene>
<evidence type="ECO:0000313" key="3">
    <source>
        <dbReference type="Proteomes" id="UP000014634"/>
    </source>
</evidence>
<comment type="caution">
    <text evidence="2">The sequence shown here is derived from an EMBL/GenBank/DDBJ whole genome shotgun (WGS) entry which is preliminary data.</text>
</comment>
<reference evidence="2 3" key="1">
    <citation type="submission" date="2013-04" db="EMBL/GenBank/DDBJ databases">
        <title>The Genome Sequence of Treponema medium ATCC 700293.</title>
        <authorList>
            <consortium name="The Broad Institute Genomics Platform"/>
            <person name="Earl A."/>
            <person name="Ward D."/>
            <person name="Feldgarden M."/>
            <person name="Gevers D."/>
            <person name="Leonetti C."/>
            <person name="Blanton J.M."/>
            <person name="Dewhirst F.E."/>
            <person name="Izard J."/>
            <person name="Walker B."/>
            <person name="Young S."/>
            <person name="Zeng Q."/>
            <person name="Gargeya S."/>
            <person name="Fitzgerald M."/>
            <person name="Haas B."/>
            <person name="Abouelleil A."/>
            <person name="Allen A.W."/>
            <person name="Alvarado L."/>
            <person name="Arachchi H.M."/>
            <person name="Berlin A.M."/>
            <person name="Chapman S.B."/>
            <person name="Gainer-Dewar J."/>
            <person name="Goldberg J."/>
            <person name="Griggs A."/>
            <person name="Gujja S."/>
            <person name="Hansen M."/>
            <person name="Howarth C."/>
            <person name="Imamovic A."/>
            <person name="Ireland A."/>
            <person name="Larimer J."/>
            <person name="McCowan C."/>
            <person name="Murphy C."/>
            <person name="Pearson M."/>
            <person name="Poon T.W."/>
            <person name="Priest M."/>
            <person name="Roberts A."/>
            <person name="Saif S."/>
            <person name="Shea T."/>
            <person name="Sisk P."/>
            <person name="Sykes S."/>
            <person name="Wortman J."/>
            <person name="Nusbaum C."/>
            <person name="Birren B."/>
        </authorList>
    </citation>
    <scope>NUCLEOTIDE SEQUENCE [LARGE SCALE GENOMIC DNA]</scope>
    <source>
        <strain evidence="2 3">ATCC 700293</strain>
    </source>
</reference>
<evidence type="ECO:0000256" key="1">
    <source>
        <dbReference type="SAM" id="Phobius"/>
    </source>
</evidence>
<organism evidence="2 3">
    <name type="scientific">Treponema medium ATCC 700293</name>
    <dbReference type="NCBI Taxonomy" id="1125700"/>
    <lineage>
        <taxon>Bacteria</taxon>
        <taxon>Pseudomonadati</taxon>
        <taxon>Spirochaetota</taxon>
        <taxon>Spirochaetia</taxon>
        <taxon>Spirochaetales</taxon>
        <taxon>Treponemataceae</taxon>
        <taxon>Treponema</taxon>
    </lineage>
</organism>